<gene>
    <name evidence="1" type="ORF">BDR25DRAFT_111794</name>
</gene>
<protein>
    <submittedName>
        <fullName evidence="1">Uncharacterized protein</fullName>
    </submittedName>
</protein>
<dbReference type="EMBL" id="MU003497">
    <property type="protein sequence ID" value="KAF2474756.1"/>
    <property type="molecule type" value="Genomic_DNA"/>
</dbReference>
<name>A0ACB6R8G7_9PLEO</name>
<sequence>MSHCINLPVPCQQDISNLQKQPSSVPTYQSTGAKTYSHTYTTKPLLLESIFSLPHPHNENQYPHPQPQNRQRPSGRGSSTPNKTDPIHIIFGNVPIQRG</sequence>
<keyword evidence="2" id="KW-1185">Reference proteome</keyword>
<comment type="caution">
    <text evidence="1">The sequence shown here is derived from an EMBL/GenBank/DDBJ whole genome shotgun (WGS) entry which is preliminary data.</text>
</comment>
<reference evidence="1" key="1">
    <citation type="journal article" date="2020" name="Stud. Mycol.">
        <title>101 Dothideomycetes genomes: a test case for predicting lifestyles and emergence of pathogens.</title>
        <authorList>
            <person name="Haridas S."/>
            <person name="Albert R."/>
            <person name="Binder M."/>
            <person name="Bloem J."/>
            <person name="Labutti K."/>
            <person name="Salamov A."/>
            <person name="Andreopoulos B."/>
            <person name="Baker S."/>
            <person name="Barry K."/>
            <person name="Bills G."/>
            <person name="Bluhm B."/>
            <person name="Cannon C."/>
            <person name="Castanera R."/>
            <person name="Culley D."/>
            <person name="Daum C."/>
            <person name="Ezra D."/>
            <person name="Gonzalez J."/>
            <person name="Henrissat B."/>
            <person name="Kuo A."/>
            <person name="Liang C."/>
            <person name="Lipzen A."/>
            <person name="Lutzoni F."/>
            <person name="Magnuson J."/>
            <person name="Mondo S."/>
            <person name="Nolan M."/>
            <person name="Ohm R."/>
            <person name="Pangilinan J."/>
            <person name="Park H.-J."/>
            <person name="Ramirez L."/>
            <person name="Alfaro M."/>
            <person name="Sun H."/>
            <person name="Tritt A."/>
            <person name="Yoshinaga Y."/>
            <person name="Zwiers L.-H."/>
            <person name="Turgeon B."/>
            <person name="Goodwin S."/>
            <person name="Spatafora J."/>
            <person name="Crous P."/>
            <person name="Grigoriev I."/>
        </authorList>
    </citation>
    <scope>NUCLEOTIDE SEQUENCE</scope>
    <source>
        <strain evidence="1">ATCC 200398</strain>
    </source>
</reference>
<dbReference type="Proteomes" id="UP000799755">
    <property type="component" value="Unassembled WGS sequence"/>
</dbReference>
<accession>A0ACB6R8G7</accession>
<organism evidence="1 2">
    <name type="scientific">Lindgomyces ingoldianus</name>
    <dbReference type="NCBI Taxonomy" id="673940"/>
    <lineage>
        <taxon>Eukaryota</taxon>
        <taxon>Fungi</taxon>
        <taxon>Dikarya</taxon>
        <taxon>Ascomycota</taxon>
        <taxon>Pezizomycotina</taxon>
        <taxon>Dothideomycetes</taxon>
        <taxon>Pleosporomycetidae</taxon>
        <taxon>Pleosporales</taxon>
        <taxon>Lindgomycetaceae</taxon>
        <taxon>Lindgomyces</taxon>
    </lineage>
</organism>
<evidence type="ECO:0000313" key="2">
    <source>
        <dbReference type="Proteomes" id="UP000799755"/>
    </source>
</evidence>
<proteinExistence type="predicted"/>
<evidence type="ECO:0000313" key="1">
    <source>
        <dbReference type="EMBL" id="KAF2474756.1"/>
    </source>
</evidence>